<keyword evidence="3" id="KW-1185">Reference proteome</keyword>
<evidence type="ECO:0008006" key="4">
    <source>
        <dbReference type="Google" id="ProtNLM"/>
    </source>
</evidence>
<gene>
    <name evidence="2" type="ORF">PPENT_87.1.T0020575</name>
</gene>
<organism evidence="2 3">
    <name type="scientific">Paramecium pentaurelia</name>
    <dbReference type="NCBI Taxonomy" id="43138"/>
    <lineage>
        <taxon>Eukaryota</taxon>
        <taxon>Sar</taxon>
        <taxon>Alveolata</taxon>
        <taxon>Ciliophora</taxon>
        <taxon>Intramacronucleata</taxon>
        <taxon>Oligohymenophorea</taxon>
        <taxon>Peniculida</taxon>
        <taxon>Parameciidae</taxon>
        <taxon>Paramecium</taxon>
    </lineage>
</organism>
<keyword evidence="1" id="KW-1133">Transmembrane helix</keyword>
<evidence type="ECO:0000313" key="3">
    <source>
        <dbReference type="Proteomes" id="UP000689195"/>
    </source>
</evidence>
<comment type="caution">
    <text evidence="2">The sequence shown here is derived from an EMBL/GenBank/DDBJ whole genome shotgun (WGS) entry which is preliminary data.</text>
</comment>
<feature type="transmembrane region" description="Helical" evidence="1">
    <location>
        <begin position="201"/>
        <end position="224"/>
    </location>
</feature>
<dbReference type="EMBL" id="CAJJDO010000002">
    <property type="protein sequence ID" value="CAD8133723.1"/>
    <property type="molecule type" value="Genomic_DNA"/>
</dbReference>
<feature type="transmembrane region" description="Helical" evidence="1">
    <location>
        <begin position="254"/>
        <end position="273"/>
    </location>
</feature>
<evidence type="ECO:0000256" key="1">
    <source>
        <dbReference type="SAM" id="Phobius"/>
    </source>
</evidence>
<evidence type="ECO:0000313" key="2">
    <source>
        <dbReference type="EMBL" id="CAD8133723.1"/>
    </source>
</evidence>
<dbReference type="AlphaFoldDB" id="A0A8S1S2C7"/>
<proteinExistence type="predicted"/>
<feature type="transmembrane region" description="Helical" evidence="1">
    <location>
        <begin position="95"/>
        <end position="116"/>
    </location>
</feature>
<keyword evidence="1" id="KW-0472">Membrane</keyword>
<feature type="transmembrane region" description="Helical" evidence="1">
    <location>
        <begin position="231"/>
        <end position="248"/>
    </location>
</feature>
<sequence>MELVKKIQRINQVQIMSNSLKTNEESLIAQQIEKETFEFSNYKDVPSNQNQKENVLNIQEGIAIPNNSDYTQMQCQDYSQDNLIHRQCFSIQKMFIIKILIIFFFWSLIQFFLIYGLLCGMKDFIDQIAPYIFPISLMLMYGLAKIGTLQQFRRIPESLVILIVQIYLSTQTYLTFCRLFNHDSLNDDDDGLQFSTADLAFILAEQQFIFNCVINFILIAYFAIEQEQIRIFIPIAICCIFALIPLIFNLWFFINSIISVLYGSIIMIVIGQIFKGRFLIQKDNIIAATNILFFGLLMPVEMF</sequence>
<protein>
    <recommendedName>
        <fullName evidence="4">Transmembrane protein</fullName>
    </recommendedName>
</protein>
<accession>A0A8S1S2C7</accession>
<dbReference type="Proteomes" id="UP000689195">
    <property type="component" value="Unassembled WGS sequence"/>
</dbReference>
<keyword evidence="1" id="KW-0812">Transmembrane</keyword>
<feature type="transmembrane region" description="Helical" evidence="1">
    <location>
        <begin position="159"/>
        <end position="181"/>
    </location>
</feature>
<dbReference type="OrthoDB" id="307396at2759"/>
<feature type="transmembrane region" description="Helical" evidence="1">
    <location>
        <begin position="128"/>
        <end position="147"/>
    </location>
</feature>
<reference evidence="2" key="1">
    <citation type="submission" date="2021-01" db="EMBL/GenBank/DDBJ databases">
        <authorList>
            <consortium name="Genoscope - CEA"/>
            <person name="William W."/>
        </authorList>
    </citation>
    <scope>NUCLEOTIDE SEQUENCE</scope>
</reference>
<name>A0A8S1S2C7_9CILI</name>